<dbReference type="InterPro" id="IPR010287">
    <property type="entry name" value="DUF892_YciF-like"/>
</dbReference>
<reference evidence="1" key="1">
    <citation type="journal article" date="2014" name="Int. J. Syst. Evol. Microbiol.">
        <title>Complete genome sequence of Corynebacterium casei LMG S-19264T (=DSM 44701T), isolated from a smear-ripened cheese.</title>
        <authorList>
            <consortium name="US DOE Joint Genome Institute (JGI-PGF)"/>
            <person name="Walter F."/>
            <person name="Albersmeier A."/>
            <person name="Kalinowski J."/>
            <person name="Ruckert C."/>
        </authorList>
    </citation>
    <scope>NUCLEOTIDE SEQUENCE</scope>
    <source>
        <strain evidence="1">CCM 8711</strain>
    </source>
</reference>
<evidence type="ECO:0008006" key="3">
    <source>
        <dbReference type="Google" id="ProtNLM"/>
    </source>
</evidence>
<sequence length="172" mass="20166">MDANLINPANSEVIKEHFVHHLNRIYFGKRYLQKHLPDLNKLSSFKKLKQGLDETWEDVNKQVKRIEKIYDLIDAQPAKENCVPIITVFKDAFEPQEYGLQSTLLNDIDIILYLQLLEHINMTSYRMLKILAANMGKTEVEQLLLESFDESSDNDKLFVMIADEYVQLRHNN</sequence>
<dbReference type="InterPro" id="IPR047114">
    <property type="entry name" value="YciF"/>
</dbReference>
<proteinExistence type="predicted"/>
<dbReference type="Pfam" id="PF05974">
    <property type="entry name" value="DUF892"/>
    <property type="match status" value="1"/>
</dbReference>
<dbReference type="InterPro" id="IPR012347">
    <property type="entry name" value="Ferritin-like"/>
</dbReference>
<accession>A0A917J7G3</accession>
<comment type="caution">
    <text evidence="1">The sequence shown here is derived from an EMBL/GenBank/DDBJ whole genome shotgun (WGS) entry which is preliminary data.</text>
</comment>
<protein>
    <recommendedName>
        <fullName evidence="3">DUF892 family protein</fullName>
    </recommendedName>
</protein>
<evidence type="ECO:0000313" key="1">
    <source>
        <dbReference type="EMBL" id="GGI50545.1"/>
    </source>
</evidence>
<dbReference type="EMBL" id="BMDO01000004">
    <property type="protein sequence ID" value="GGI50545.1"/>
    <property type="molecule type" value="Genomic_DNA"/>
</dbReference>
<dbReference type="RefSeq" id="WP_188415793.1">
    <property type="nucleotide sequence ID" value="NZ_BMDO01000004.1"/>
</dbReference>
<evidence type="ECO:0000313" key="2">
    <source>
        <dbReference type="Proteomes" id="UP000662074"/>
    </source>
</evidence>
<dbReference type="PANTHER" id="PTHR30565:SF9">
    <property type="entry name" value="PROTEIN YCIF"/>
    <property type="match status" value="1"/>
</dbReference>
<dbReference type="PANTHER" id="PTHR30565">
    <property type="entry name" value="PROTEIN YCIF"/>
    <property type="match status" value="1"/>
</dbReference>
<keyword evidence="2" id="KW-1185">Reference proteome</keyword>
<name>A0A917J7G3_9SPHI</name>
<dbReference type="InterPro" id="IPR009078">
    <property type="entry name" value="Ferritin-like_SF"/>
</dbReference>
<dbReference type="Gene3D" id="1.20.1260.10">
    <property type="match status" value="1"/>
</dbReference>
<reference evidence="1" key="2">
    <citation type="submission" date="2020-09" db="EMBL/GenBank/DDBJ databases">
        <authorList>
            <person name="Sun Q."/>
            <person name="Sedlacek I."/>
        </authorList>
    </citation>
    <scope>NUCLEOTIDE SEQUENCE</scope>
    <source>
        <strain evidence="1">CCM 8711</strain>
    </source>
</reference>
<dbReference type="Proteomes" id="UP000662074">
    <property type="component" value="Unassembled WGS sequence"/>
</dbReference>
<dbReference type="AlphaFoldDB" id="A0A917J7G3"/>
<gene>
    <name evidence="1" type="ORF">GCM10011425_17570</name>
</gene>
<dbReference type="SUPFAM" id="SSF47240">
    <property type="entry name" value="Ferritin-like"/>
    <property type="match status" value="1"/>
</dbReference>
<organism evidence="1 2">
    <name type="scientific">Mucilaginibacter galii</name>
    <dbReference type="NCBI Taxonomy" id="2005073"/>
    <lineage>
        <taxon>Bacteria</taxon>
        <taxon>Pseudomonadati</taxon>
        <taxon>Bacteroidota</taxon>
        <taxon>Sphingobacteriia</taxon>
        <taxon>Sphingobacteriales</taxon>
        <taxon>Sphingobacteriaceae</taxon>
        <taxon>Mucilaginibacter</taxon>
    </lineage>
</organism>